<accession>A0A1I1WW14</accession>
<evidence type="ECO:0000256" key="3">
    <source>
        <dbReference type="ARBA" id="ARBA00006759"/>
    </source>
</evidence>
<evidence type="ECO:0000313" key="10">
    <source>
        <dbReference type="Proteomes" id="UP000199400"/>
    </source>
</evidence>
<feature type="binding site" evidence="7">
    <location>
        <position position="59"/>
    </location>
    <ligand>
        <name>Zn(2+)</name>
        <dbReference type="ChEBI" id="CHEBI:29105"/>
        <label>2</label>
    </ligand>
</feature>
<evidence type="ECO:0000256" key="4">
    <source>
        <dbReference type="ARBA" id="ARBA00022723"/>
    </source>
</evidence>
<evidence type="ECO:0000259" key="8">
    <source>
        <dbReference type="SMART" id="SM00849"/>
    </source>
</evidence>
<keyword evidence="4 7" id="KW-0479">Metal-binding</keyword>
<dbReference type="UniPathway" id="UPA00619">
    <property type="reaction ID" value="UER00676"/>
</dbReference>
<reference evidence="10" key="1">
    <citation type="submission" date="2016-10" db="EMBL/GenBank/DDBJ databases">
        <authorList>
            <person name="Varghese N."/>
            <person name="Submissions S."/>
        </authorList>
    </citation>
    <scope>NUCLEOTIDE SEQUENCE [LARGE SCALE GENOMIC DNA]</scope>
    <source>
        <strain evidence="10">ATCC 25963</strain>
    </source>
</reference>
<feature type="binding site" evidence="7">
    <location>
        <position position="118"/>
    </location>
    <ligand>
        <name>Zn(2+)</name>
        <dbReference type="ChEBI" id="CHEBI:29105"/>
        <label>1</label>
    </ligand>
</feature>
<feature type="binding site" evidence="7">
    <location>
        <position position="55"/>
    </location>
    <ligand>
        <name>Zn(2+)</name>
        <dbReference type="ChEBI" id="CHEBI:29105"/>
        <label>1</label>
    </ligand>
</feature>
<dbReference type="EMBL" id="FOMX01000007">
    <property type="protein sequence ID" value="SFD98568.1"/>
    <property type="molecule type" value="Genomic_DNA"/>
</dbReference>
<dbReference type="EC" id="3.1.2.6" evidence="7"/>
<dbReference type="CDD" id="cd07723">
    <property type="entry name" value="hydroxyacylglutathione_hydrolase_MBL-fold"/>
    <property type="match status" value="1"/>
</dbReference>
<feature type="binding site" evidence="7">
    <location>
        <position position="60"/>
    </location>
    <ligand>
        <name>Zn(2+)</name>
        <dbReference type="ChEBI" id="CHEBI:29105"/>
        <label>2</label>
    </ligand>
</feature>
<evidence type="ECO:0000256" key="1">
    <source>
        <dbReference type="ARBA" id="ARBA00001623"/>
    </source>
</evidence>
<dbReference type="InterPro" id="IPR050110">
    <property type="entry name" value="Glyoxalase_II_hydrolase"/>
</dbReference>
<dbReference type="HAMAP" id="MF_01374">
    <property type="entry name" value="Glyoxalase_2"/>
    <property type="match status" value="1"/>
</dbReference>
<proteinExistence type="inferred from homology"/>
<dbReference type="Pfam" id="PF00753">
    <property type="entry name" value="Lactamase_B"/>
    <property type="match status" value="1"/>
</dbReference>
<organism evidence="9 10">
    <name type="scientific">Nannocystis exedens</name>
    <dbReference type="NCBI Taxonomy" id="54"/>
    <lineage>
        <taxon>Bacteria</taxon>
        <taxon>Pseudomonadati</taxon>
        <taxon>Myxococcota</taxon>
        <taxon>Polyangia</taxon>
        <taxon>Nannocystales</taxon>
        <taxon>Nannocystaceae</taxon>
        <taxon>Nannocystis</taxon>
    </lineage>
</organism>
<dbReference type="PANTHER" id="PTHR43705">
    <property type="entry name" value="HYDROXYACYLGLUTATHIONE HYDROLASE"/>
    <property type="match status" value="1"/>
</dbReference>
<evidence type="ECO:0000256" key="2">
    <source>
        <dbReference type="ARBA" id="ARBA00004963"/>
    </source>
</evidence>
<dbReference type="InterPro" id="IPR001279">
    <property type="entry name" value="Metallo-B-lactamas"/>
</dbReference>
<dbReference type="GO" id="GO:0004416">
    <property type="term" value="F:hydroxyacylglutathione hydrolase activity"/>
    <property type="evidence" value="ECO:0007669"/>
    <property type="project" value="UniProtKB-UniRule"/>
</dbReference>
<evidence type="ECO:0000256" key="6">
    <source>
        <dbReference type="ARBA" id="ARBA00022833"/>
    </source>
</evidence>
<dbReference type="SUPFAM" id="SSF56281">
    <property type="entry name" value="Metallo-hydrolase/oxidoreductase"/>
    <property type="match status" value="1"/>
</dbReference>
<feature type="domain" description="Metallo-beta-lactamase" evidence="8">
    <location>
        <begin position="12"/>
        <end position="179"/>
    </location>
</feature>
<evidence type="ECO:0000256" key="5">
    <source>
        <dbReference type="ARBA" id="ARBA00022801"/>
    </source>
</evidence>
<comment type="pathway">
    <text evidence="2 7">Secondary metabolite metabolism; methylglyoxal degradation; (R)-lactate from methylglyoxal: step 2/2.</text>
</comment>
<feature type="binding site" evidence="7">
    <location>
        <position position="179"/>
    </location>
    <ligand>
        <name>Zn(2+)</name>
        <dbReference type="ChEBI" id="CHEBI:29105"/>
        <label>2</label>
    </ligand>
</feature>
<dbReference type="Proteomes" id="UP000199400">
    <property type="component" value="Unassembled WGS sequence"/>
</dbReference>
<dbReference type="InterPro" id="IPR036866">
    <property type="entry name" value="RibonucZ/Hydroxyglut_hydro"/>
</dbReference>
<dbReference type="GO" id="GO:0019243">
    <property type="term" value="P:methylglyoxal catabolic process to D-lactate via S-lactoyl-glutathione"/>
    <property type="evidence" value="ECO:0007669"/>
    <property type="project" value="UniProtKB-UniRule"/>
</dbReference>
<dbReference type="GO" id="GO:0046872">
    <property type="term" value="F:metal ion binding"/>
    <property type="evidence" value="ECO:0007669"/>
    <property type="project" value="UniProtKB-KW"/>
</dbReference>
<evidence type="ECO:0000313" key="9">
    <source>
        <dbReference type="EMBL" id="SFD98568.1"/>
    </source>
</evidence>
<feature type="binding site" evidence="7">
    <location>
        <position position="141"/>
    </location>
    <ligand>
        <name>Zn(2+)</name>
        <dbReference type="ChEBI" id="CHEBI:29105"/>
        <label>2</label>
    </ligand>
</feature>
<name>A0A1I1WW14_9BACT</name>
<dbReference type="Pfam" id="PF16123">
    <property type="entry name" value="HAGH_C"/>
    <property type="match status" value="1"/>
</dbReference>
<evidence type="ECO:0000256" key="7">
    <source>
        <dbReference type="HAMAP-Rule" id="MF_01374"/>
    </source>
</evidence>
<comment type="subunit">
    <text evidence="7">Monomer.</text>
</comment>
<dbReference type="PANTHER" id="PTHR43705:SF1">
    <property type="entry name" value="HYDROXYACYLGLUTATHIONE HYDROLASE GLOB"/>
    <property type="match status" value="1"/>
</dbReference>
<dbReference type="Gene3D" id="3.60.15.10">
    <property type="entry name" value="Ribonuclease Z/Hydroxyacylglutathione hydrolase-like"/>
    <property type="match status" value="1"/>
</dbReference>
<protein>
    <recommendedName>
        <fullName evidence="7">Hydroxyacylglutathione hydrolase</fullName>
        <ecNumber evidence="7">3.1.2.6</ecNumber>
    </recommendedName>
    <alternativeName>
        <fullName evidence="7">Glyoxalase II</fullName>
        <shortName evidence="7">Glx II</shortName>
    </alternativeName>
</protein>
<gene>
    <name evidence="7" type="primary">gloB</name>
    <name evidence="9" type="ORF">SAMN02745121_02528</name>
</gene>
<feature type="binding site" evidence="7">
    <location>
        <position position="57"/>
    </location>
    <ligand>
        <name>Zn(2+)</name>
        <dbReference type="ChEBI" id="CHEBI:29105"/>
        <label>1</label>
    </ligand>
</feature>
<dbReference type="SMART" id="SM00849">
    <property type="entry name" value="Lactamase_B"/>
    <property type="match status" value="1"/>
</dbReference>
<dbReference type="InterPro" id="IPR032282">
    <property type="entry name" value="HAGH_C"/>
</dbReference>
<dbReference type="STRING" id="54.SAMN02745121_02528"/>
<keyword evidence="5 7" id="KW-0378">Hydrolase</keyword>
<sequence length="245" mass="26356">MLTIEPVPCLRDNYAYLLRDPETGDVWLVDPSEAEPPARAVAAAGGRLRGILATHHHHDHVGGIDELVGEGVWVAGHASDRGRIPGQTEFVEATTDTWHDTGLVLGGRRLLGLHIPGHTRGAIAWRLVGEGGEPDDVFTGDTLFAAGCGRLFEGTPAQMHKSLQQLAALDPSTRLWFGHEYTAGNLRFAAVVEPDNRAVAERAAALPGRTTPTTVADERATNPFVRAGSVEELAARRQAKDEFRG</sequence>
<dbReference type="InterPro" id="IPR035680">
    <property type="entry name" value="Clx_II_MBL"/>
</dbReference>
<keyword evidence="10" id="KW-1185">Reference proteome</keyword>
<comment type="cofactor">
    <cofactor evidence="7">
        <name>Zn(2+)</name>
        <dbReference type="ChEBI" id="CHEBI:29105"/>
    </cofactor>
    <text evidence="7">Binds 2 Zn(2+) ions per subunit.</text>
</comment>
<dbReference type="AlphaFoldDB" id="A0A1I1WW14"/>
<dbReference type="NCBIfam" id="TIGR03413">
    <property type="entry name" value="GSH_gloB"/>
    <property type="match status" value="1"/>
</dbReference>
<keyword evidence="6 7" id="KW-0862">Zinc</keyword>
<comment type="catalytic activity">
    <reaction evidence="1 7">
        <text>an S-(2-hydroxyacyl)glutathione + H2O = a 2-hydroxy carboxylate + glutathione + H(+)</text>
        <dbReference type="Rhea" id="RHEA:21864"/>
        <dbReference type="ChEBI" id="CHEBI:15377"/>
        <dbReference type="ChEBI" id="CHEBI:15378"/>
        <dbReference type="ChEBI" id="CHEBI:57925"/>
        <dbReference type="ChEBI" id="CHEBI:58896"/>
        <dbReference type="ChEBI" id="CHEBI:71261"/>
        <dbReference type="EC" id="3.1.2.6"/>
    </reaction>
</comment>
<comment type="function">
    <text evidence="7">Thiolesterase that catalyzes the hydrolysis of S-D-lactoyl-glutathione to form glutathione and D-lactic acid.</text>
</comment>
<comment type="similarity">
    <text evidence="3 7">Belongs to the metallo-beta-lactamase superfamily. Glyoxalase II family.</text>
</comment>
<dbReference type="InterPro" id="IPR017782">
    <property type="entry name" value="Hydroxyacylglutathione_Hdrlase"/>
</dbReference>
<feature type="binding site" evidence="7">
    <location>
        <position position="141"/>
    </location>
    <ligand>
        <name>Zn(2+)</name>
        <dbReference type="ChEBI" id="CHEBI:29105"/>
        <label>1</label>
    </ligand>
</feature>